<evidence type="ECO:0000313" key="2">
    <source>
        <dbReference type="EMBL" id="MFC3206186.1"/>
    </source>
</evidence>
<dbReference type="Proteomes" id="UP001595583">
    <property type="component" value="Unassembled WGS sequence"/>
</dbReference>
<keyword evidence="3" id="KW-1185">Reference proteome</keyword>
<dbReference type="Pfam" id="PF05899">
    <property type="entry name" value="Cupin_3"/>
    <property type="match status" value="1"/>
</dbReference>
<organism evidence="2 3">
    <name type="scientific">Aquamicrobium soli</name>
    <dbReference type="NCBI Taxonomy" id="1811518"/>
    <lineage>
        <taxon>Bacteria</taxon>
        <taxon>Pseudomonadati</taxon>
        <taxon>Pseudomonadota</taxon>
        <taxon>Alphaproteobacteria</taxon>
        <taxon>Hyphomicrobiales</taxon>
        <taxon>Phyllobacteriaceae</taxon>
        <taxon>Aquamicrobium</taxon>
    </lineage>
</organism>
<dbReference type="PANTHER" id="PTHR40943:SF1">
    <property type="entry name" value="CYTOPLASMIC PROTEIN"/>
    <property type="match status" value="1"/>
</dbReference>
<sequence>MTDQPIVAANVDAIAMQPAPINPDWILEGTPVARVGDIVKSTDRTTNSAVWDCTAGTFNWHFGIDETVHILDGEVEVSAAGFGKRVLRAGDVALFRAGTTARWHVPVYVRKIAFCRHPLPWPMGVAARALSRVRSLSLRPSLGLHPAG</sequence>
<dbReference type="Gene3D" id="2.60.120.10">
    <property type="entry name" value="Jelly Rolls"/>
    <property type="match status" value="1"/>
</dbReference>
<dbReference type="InterPro" id="IPR011051">
    <property type="entry name" value="RmlC_Cupin_sf"/>
</dbReference>
<dbReference type="EMBL" id="JBHRTK010000010">
    <property type="protein sequence ID" value="MFC3206186.1"/>
    <property type="molecule type" value="Genomic_DNA"/>
</dbReference>
<gene>
    <name evidence="2" type="ORF">ACFOHJ_08190</name>
</gene>
<evidence type="ECO:0000313" key="3">
    <source>
        <dbReference type="Proteomes" id="UP001595583"/>
    </source>
</evidence>
<proteinExistence type="predicted"/>
<dbReference type="PANTHER" id="PTHR40943">
    <property type="entry name" value="CYTOPLASMIC PROTEIN-RELATED"/>
    <property type="match status" value="1"/>
</dbReference>
<dbReference type="InterPro" id="IPR008579">
    <property type="entry name" value="UGlyAH_Cupin_dom"/>
</dbReference>
<feature type="domain" description="(S)-ureidoglycine aminohydrolase cupin" evidence="1">
    <location>
        <begin position="42"/>
        <end position="112"/>
    </location>
</feature>
<dbReference type="RefSeq" id="WP_378220002.1">
    <property type="nucleotide sequence ID" value="NZ_JBHRTK010000010.1"/>
</dbReference>
<dbReference type="CDD" id="cd02227">
    <property type="entry name" value="cupin_TM1112-like"/>
    <property type="match status" value="1"/>
</dbReference>
<dbReference type="InterPro" id="IPR014710">
    <property type="entry name" value="RmlC-like_jellyroll"/>
</dbReference>
<accession>A0ABV7KB23</accession>
<evidence type="ECO:0000259" key="1">
    <source>
        <dbReference type="Pfam" id="PF05899"/>
    </source>
</evidence>
<protein>
    <submittedName>
        <fullName evidence="2">Cupin domain-containing protein</fullName>
    </submittedName>
</protein>
<name>A0ABV7KB23_9HYPH</name>
<comment type="caution">
    <text evidence="2">The sequence shown here is derived from an EMBL/GenBank/DDBJ whole genome shotgun (WGS) entry which is preliminary data.</text>
</comment>
<reference evidence="3" key="1">
    <citation type="journal article" date="2019" name="Int. J. Syst. Evol. Microbiol.">
        <title>The Global Catalogue of Microorganisms (GCM) 10K type strain sequencing project: providing services to taxonomists for standard genome sequencing and annotation.</title>
        <authorList>
            <consortium name="The Broad Institute Genomics Platform"/>
            <consortium name="The Broad Institute Genome Sequencing Center for Infectious Disease"/>
            <person name="Wu L."/>
            <person name="Ma J."/>
        </authorList>
    </citation>
    <scope>NUCLEOTIDE SEQUENCE [LARGE SCALE GENOMIC DNA]</scope>
    <source>
        <strain evidence="3">KCTC 52165</strain>
    </source>
</reference>
<dbReference type="SUPFAM" id="SSF51182">
    <property type="entry name" value="RmlC-like cupins"/>
    <property type="match status" value="1"/>
</dbReference>